<feature type="compositionally biased region" description="Polar residues" evidence="1">
    <location>
        <begin position="290"/>
        <end position="300"/>
    </location>
</feature>
<accession>A0ABR1YMT5</accession>
<feature type="region of interest" description="Disordered" evidence="1">
    <location>
        <begin position="80"/>
        <end position="99"/>
    </location>
</feature>
<dbReference type="Proteomes" id="UP001492380">
    <property type="component" value="Unassembled WGS sequence"/>
</dbReference>
<dbReference type="EMBL" id="JBBWRZ010000006">
    <property type="protein sequence ID" value="KAK8233750.1"/>
    <property type="molecule type" value="Genomic_DNA"/>
</dbReference>
<evidence type="ECO:0000313" key="3">
    <source>
        <dbReference type="Proteomes" id="UP001492380"/>
    </source>
</evidence>
<gene>
    <name evidence="2" type="ORF">HDK90DRAFT_276048</name>
</gene>
<keyword evidence="3" id="KW-1185">Reference proteome</keyword>
<sequence>MAPSSTPWLPPAPAMKPMDAPLRRSKLSPTRLTVTASSSTFLTSPSPEHLDSAWPRSLYVRQSGLSAVGPVDVASLWPPSSSANSATWKEQQRRHEPATSDINLLAISPPHACPRLSITTFNVGKFSIWVLNLAAASLATDPNSAPSWPAPSARQCFCRLEPARVPQGQPVAPSSLFPAEAKANSSDEFIKLDCPLAAVGRPCQDVRCARDSLPTSGRPLTNPHLPATRLQLQSTIDRPYPLGNPPSLCRALGIHRLDDAEYANSTGTYYLLAPRKIPPPSPHGGLTPSRLHSASGSSRVLAQARNDLRPRLALPSSRASLSLRSPPRTQGTAVTYQPRGVLRVSDPERTPKESSSGRCCFTLMTSSPDDHSTPAVLLLRHAPQLVTPPLVWTRQGQRHRLTCLPWRAARCKGPGAS</sequence>
<feature type="region of interest" description="Disordered" evidence="1">
    <location>
        <begin position="1"/>
        <end position="31"/>
    </location>
</feature>
<evidence type="ECO:0000256" key="1">
    <source>
        <dbReference type="SAM" id="MobiDB-lite"/>
    </source>
</evidence>
<feature type="compositionally biased region" description="Low complexity" evidence="1">
    <location>
        <begin position="311"/>
        <end position="328"/>
    </location>
</feature>
<proteinExistence type="predicted"/>
<organism evidence="2 3">
    <name type="scientific">Phyllosticta capitalensis</name>
    <dbReference type="NCBI Taxonomy" id="121624"/>
    <lineage>
        <taxon>Eukaryota</taxon>
        <taxon>Fungi</taxon>
        <taxon>Dikarya</taxon>
        <taxon>Ascomycota</taxon>
        <taxon>Pezizomycotina</taxon>
        <taxon>Dothideomycetes</taxon>
        <taxon>Dothideomycetes incertae sedis</taxon>
        <taxon>Botryosphaeriales</taxon>
        <taxon>Phyllostictaceae</taxon>
        <taxon>Phyllosticta</taxon>
    </lineage>
</organism>
<evidence type="ECO:0000313" key="2">
    <source>
        <dbReference type="EMBL" id="KAK8233750.1"/>
    </source>
</evidence>
<feature type="compositionally biased region" description="Polar residues" evidence="1">
    <location>
        <begin position="80"/>
        <end position="89"/>
    </location>
</feature>
<protein>
    <submittedName>
        <fullName evidence="2">Uncharacterized protein</fullName>
    </submittedName>
</protein>
<comment type="caution">
    <text evidence="2">The sequence shown here is derived from an EMBL/GenBank/DDBJ whole genome shotgun (WGS) entry which is preliminary data.</text>
</comment>
<feature type="region of interest" description="Disordered" evidence="1">
    <location>
        <begin position="274"/>
        <end position="334"/>
    </location>
</feature>
<reference evidence="2 3" key="1">
    <citation type="submission" date="2024-04" db="EMBL/GenBank/DDBJ databases">
        <title>Phyllosticta paracitricarpa is synonymous to the EU quarantine fungus P. citricarpa based on phylogenomic analyses.</title>
        <authorList>
            <consortium name="Lawrence Berkeley National Laboratory"/>
            <person name="Van Ingen-Buijs V.A."/>
            <person name="Van Westerhoven A.C."/>
            <person name="Haridas S."/>
            <person name="Skiadas P."/>
            <person name="Martin F."/>
            <person name="Groenewald J.Z."/>
            <person name="Crous P.W."/>
            <person name="Seidl M.F."/>
        </authorList>
    </citation>
    <scope>NUCLEOTIDE SEQUENCE [LARGE SCALE GENOMIC DNA]</scope>
    <source>
        <strain evidence="2 3">CBS 123374</strain>
    </source>
</reference>
<name>A0ABR1YMT5_9PEZI</name>